<dbReference type="eggNOG" id="ENOG502R02U">
    <property type="taxonomic scope" value="Eukaryota"/>
</dbReference>
<gene>
    <name evidence="2" type="ordered locus">Ecym_2392</name>
</gene>
<sequence length="631" mass="70446">MILDESETSSYEKVQRIFSISSCETADYKALDDQQSSRSISEESLVEDIIMSPDTPKIRDVGNIMPNIPDTMKSDSEISTSTTDEGYYSFANISDNTTAPAVTNNRYSFSGNTDQKVALTFQTSPIKAKINNCSRSRSASPREKSGRELMLSRNSLATYNSNYNSMEGVQSTELPCFQITLPAASSSAALSTVMAITSRSSSMMFRRNMSLRYSPSIMSSLGSTPTRLTMPKRSRAVRCKGGLLQFFTQYMVNTRAKLRKWGVSIKKRYALKRKKRQVKVKHKKQSTTSHLKRTNGYVSNIRRSISTRSTLGPIPNLAADQTSQPRLLPLNAIENATVLQTRTSLRRSPSSIKRAASTLRSVSPVNKARSNDDQNQLKENQFNHRSSINSNIVRSTASTSLNSIIRQPSIVVNNKVMPLCRLSTTKSQYPIREEDEDEEEDENHEDEYVINNSTQMVPVKGLHAEIACHNLGDVSPSNSDNSSIQTSYYQDAQDDNAELDIDISDQDALEKMMTAWHQFLSSTIASRIKMRLDLLRFKQQSLTDTENISLLNEILCGTDLHLALPSTNLSQFLESCYSFDRDALEEISAVSSYNTPDAQRIENTSSPLLGLPYAIAGVRRSLTMPVGINYI</sequence>
<feature type="region of interest" description="Disordered" evidence="1">
    <location>
        <begin position="57"/>
        <end position="80"/>
    </location>
</feature>
<evidence type="ECO:0008006" key="4">
    <source>
        <dbReference type="Google" id="ProtNLM"/>
    </source>
</evidence>
<dbReference type="InParanoid" id="G8JNQ7"/>
<dbReference type="HOGENOM" id="CLU_433467_0_0_1"/>
<keyword evidence="3" id="KW-1185">Reference proteome</keyword>
<feature type="region of interest" description="Disordered" evidence="1">
    <location>
        <begin position="344"/>
        <end position="388"/>
    </location>
</feature>
<accession>G8JNQ7</accession>
<dbReference type="AlphaFoldDB" id="G8JNQ7"/>
<reference evidence="3" key="1">
    <citation type="journal article" date="2012" name="G3 (Bethesda)">
        <title>Pichia sorbitophila, an interspecies yeast hybrid reveals early steps of genome resolution following polyploidization.</title>
        <authorList>
            <person name="Leh Louis V."/>
            <person name="Despons L."/>
            <person name="Friedrich A."/>
            <person name="Martin T."/>
            <person name="Durrens P."/>
            <person name="Casaregola S."/>
            <person name="Neuveglise C."/>
            <person name="Fairhead C."/>
            <person name="Marck C."/>
            <person name="Cruz J.A."/>
            <person name="Straub M.L."/>
            <person name="Kugler V."/>
            <person name="Sacerdot C."/>
            <person name="Uzunov Z."/>
            <person name="Thierry A."/>
            <person name="Weiss S."/>
            <person name="Bleykasten C."/>
            <person name="De Montigny J."/>
            <person name="Jacques N."/>
            <person name="Jung P."/>
            <person name="Lemaire M."/>
            <person name="Mallet S."/>
            <person name="Morel G."/>
            <person name="Richard G.F."/>
            <person name="Sarkar A."/>
            <person name="Savel G."/>
            <person name="Schacherer J."/>
            <person name="Seret M.L."/>
            <person name="Talla E."/>
            <person name="Samson G."/>
            <person name="Jubin C."/>
            <person name="Poulain J."/>
            <person name="Vacherie B."/>
            <person name="Barbe V."/>
            <person name="Pelletier E."/>
            <person name="Sherman D.J."/>
            <person name="Westhof E."/>
            <person name="Weissenbach J."/>
            <person name="Baret P.V."/>
            <person name="Wincker P."/>
            <person name="Gaillardin C."/>
            <person name="Dujon B."/>
            <person name="Souciet J.L."/>
        </authorList>
    </citation>
    <scope>NUCLEOTIDE SEQUENCE [LARGE SCALE GENOMIC DNA]</scope>
    <source>
        <strain evidence="3">CBS 270.75 / DBVPG 7215 / KCTC 17166 / NRRL Y-17582</strain>
    </source>
</reference>
<evidence type="ECO:0000313" key="3">
    <source>
        <dbReference type="Proteomes" id="UP000006790"/>
    </source>
</evidence>
<dbReference type="RefSeq" id="XP_003644942.1">
    <property type="nucleotide sequence ID" value="XM_003644894.1"/>
</dbReference>
<name>G8JNQ7_ERECY</name>
<dbReference type="OMA" id="NHEDEYV"/>
<dbReference type="GeneID" id="11470645"/>
<proteinExistence type="predicted"/>
<evidence type="ECO:0000256" key="1">
    <source>
        <dbReference type="SAM" id="MobiDB-lite"/>
    </source>
</evidence>
<evidence type="ECO:0000313" key="2">
    <source>
        <dbReference type="EMBL" id="AET38125.1"/>
    </source>
</evidence>
<protein>
    <recommendedName>
        <fullName evidence="4">Altered inheritance of mitochondria protein 44</fullName>
    </recommendedName>
</protein>
<organism evidence="2 3">
    <name type="scientific">Eremothecium cymbalariae (strain CBS 270.75 / DBVPG 7215 / KCTC 17166 / NRRL Y-17582)</name>
    <name type="common">Yeast</name>
    <dbReference type="NCBI Taxonomy" id="931890"/>
    <lineage>
        <taxon>Eukaryota</taxon>
        <taxon>Fungi</taxon>
        <taxon>Dikarya</taxon>
        <taxon>Ascomycota</taxon>
        <taxon>Saccharomycotina</taxon>
        <taxon>Saccharomycetes</taxon>
        <taxon>Saccharomycetales</taxon>
        <taxon>Saccharomycetaceae</taxon>
        <taxon>Eremothecium</taxon>
    </lineage>
</organism>
<dbReference type="EMBL" id="CP002498">
    <property type="protein sequence ID" value="AET38125.1"/>
    <property type="molecule type" value="Genomic_DNA"/>
</dbReference>
<dbReference type="KEGG" id="erc:Ecym_2392"/>
<feature type="compositionally biased region" description="Polar residues" evidence="1">
    <location>
        <begin position="377"/>
        <end position="388"/>
    </location>
</feature>
<dbReference type="STRING" id="931890.G8JNQ7"/>
<dbReference type="FunCoup" id="G8JNQ7">
    <property type="interactions" value="34"/>
</dbReference>
<dbReference type="OrthoDB" id="4065285at2759"/>
<dbReference type="Proteomes" id="UP000006790">
    <property type="component" value="Chromosome 2"/>
</dbReference>